<proteinExistence type="predicted"/>
<gene>
    <name evidence="7" type="ORF">FYJ91_12725</name>
</gene>
<dbReference type="PANTHER" id="PTHR37422">
    <property type="entry name" value="TEICHURONIC ACID BIOSYNTHESIS PROTEIN TUAE"/>
    <property type="match status" value="1"/>
</dbReference>
<evidence type="ECO:0000256" key="1">
    <source>
        <dbReference type="ARBA" id="ARBA00004141"/>
    </source>
</evidence>
<keyword evidence="7" id="KW-0436">Ligase</keyword>
<keyword evidence="2 5" id="KW-0812">Transmembrane</keyword>
<evidence type="ECO:0000256" key="2">
    <source>
        <dbReference type="ARBA" id="ARBA00022692"/>
    </source>
</evidence>
<name>A0A5D9C4B1_9SPHN</name>
<dbReference type="PANTHER" id="PTHR37422:SF23">
    <property type="entry name" value="TEICHURONIC ACID BIOSYNTHESIS PROTEIN TUAE"/>
    <property type="match status" value="1"/>
</dbReference>
<dbReference type="Pfam" id="PF04932">
    <property type="entry name" value="Wzy_C"/>
    <property type="match status" value="1"/>
</dbReference>
<dbReference type="RefSeq" id="WP_149522646.1">
    <property type="nucleotide sequence ID" value="NZ_VTOU01000003.1"/>
</dbReference>
<feature type="transmembrane region" description="Helical" evidence="5">
    <location>
        <begin position="254"/>
        <end position="273"/>
    </location>
</feature>
<keyword evidence="3 5" id="KW-1133">Transmembrane helix</keyword>
<comment type="subcellular location">
    <subcellularLocation>
        <location evidence="1">Membrane</location>
        <topology evidence="1">Multi-pass membrane protein</topology>
    </subcellularLocation>
</comment>
<feature type="transmembrane region" description="Helical" evidence="5">
    <location>
        <begin position="400"/>
        <end position="418"/>
    </location>
</feature>
<accession>A0A5D9C4B1</accession>
<evidence type="ECO:0000313" key="8">
    <source>
        <dbReference type="Proteomes" id="UP000322077"/>
    </source>
</evidence>
<comment type="caution">
    <text evidence="7">The sequence shown here is derived from an EMBL/GenBank/DDBJ whole genome shotgun (WGS) entry which is preliminary data.</text>
</comment>
<dbReference type="InterPro" id="IPR007016">
    <property type="entry name" value="O-antigen_ligase-rel_domated"/>
</dbReference>
<feature type="transmembrane region" description="Helical" evidence="5">
    <location>
        <begin position="369"/>
        <end position="393"/>
    </location>
</feature>
<dbReference type="GO" id="GO:0016874">
    <property type="term" value="F:ligase activity"/>
    <property type="evidence" value="ECO:0007669"/>
    <property type="project" value="UniProtKB-KW"/>
</dbReference>
<keyword evidence="8" id="KW-1185">Reference proteome</keyword>
<evidence type="ECO:0000256" key="4">
    <source>
        <dbReference type="ARBA" id="ARBA00023136"/>
    </source>
</evidence>
<evidence type="ECO:0000256" key="5">
    <source>
        <dbReference type="SAM" id="Phobius"/>
    </source>
</evidence>
<organism evidence="7 8">
    <name type="scientific">Sphingomonas montanisoli</name>
    <dbReference type="NCBI Taxonomy" id="2606412"/>
    <lineage>
        <taxon>Bacteria</taxon>
        <taxon>Pseudomonadati</taxon>
        <taxon>Pseudomonadota</taxon>
        <taxon>Alphaproteobacteria</taxon>
        <taxon>Sphingomonadales</taxon>
        <taxon>Sphingomonadaceae</taxon>
        <taxon>Sphingomonas</taxon>
    </lineage>
</organism>
<dbReference type="InterPro" id="IPR051533">
    <property type="entry name" value="WaaL-like"/>
</dbReference>
<feature type="transmembrane region" description="Helical" evidence="5">
    <location>
        <begin position="226"/>
        <end position="248"/>
    </location>
</feature>
<feature type="transmembrane region" description="Helical" evidence="5">
    <location>
        <begin position="32"/>
        <end position="48"/>
    </location>
</feature>
<keyword evidence="4 5" id="KW-0472">Membrane</keyword>
<feature type="transmembrane region" description="Helical" evidence="5">
    <location>
        <begin position="141"/>
        <end position="162"/>
    </location>
</feature>
<sequence length="454" mass="49092">MTMQRIWAVFAGLIMLMPLAFGSYAPWLWSLGGIIIAALTLLLARRSVKADADIVWRRVLWLPLILFTGVTLWILIQYSGIGPAHPIWSLAADALGEKTLAGSMSIAPQSTLVSLIRLLSFAGAFWIGLQGGRDRDRAFQFLRWFSYASGAYALYGLINFVAGNEYLLWRVREAYLGDLTGTFVNRNSYATFAGLGLITATALLIQEVRRAWRIADPSVPKLARALGLLRGEVAIQATIVPILIMALLQSHSRMGVFSSACGMAALLIIGRVVRTARGRMIGGGIAVLVAIALFAVSGDMLAERIGHTESNDRLPIFALTIKAIETAPLGGHGYGSFANVFPMFRDMTLPNSSVYGFAHDTYLELALEIGLPAAVALTFAVAWLSALCLIGAYRRNRDEIIPSIAFASAILIGTHALLDFSVQMPAIGCLFAALLGIGNAQAWSMKRTVRDSAE</sequence>
<protein>
    <submittedName>
        <fullName evidence="7">O-antigen ligase family protein</fullName>
    </submittedName>
</protein>
<dbReference type="EMBL" id="VTOU01000003">
    <property type="protein sequence ID" value="TZG25840.1"/>
    <property type="molecule type" value="Genomic_DNA"/>
</dbReference>
<reference evidence="7 8" key="1">
    <citation type="submission" date="2019-08" db="EMBL/GenBank/DDBJ databases">
        <authorList>
            <person name="Wang G."/>
            <person name="Xu Z."/>
        </authorList>
    </citation>
    <scope>NUCLEOTIDE SEQUENCE [LARGE SCALE GENOMIC DNA]</scope>
    <source>
        <strain evidence="7 8">ZX</strain>
    </source>
</reference>
<feature type="transmembrane region" description="Helical" evidence="5">
    <location>
        <begin position="424"/>
        <end position="443"/>
    </location>
</feature>
<evidence type="ECO:0000259" key="6">
    <source>
        <dbReference type="Pfam" id="PF04932"/>
    </source>
</evidence>
<evidence type="ECO:0000256" key="3">
    <source>
        <dbReference type="ARBA" id="ARBA00022989"/>
    </source>
</evidence>
<feature type="transmembrane region" description="Helical" evidence="5">
    <location>
        <begin position="112"/>
        <end position="129"/>
    </location>
</feature>
<feature type="domain" description="O-antigen ligase-related" evidence="6">
    <location>
        <begin position="242"/>
        <end position="377"/>
    </location>
</feature>
<dbReference type="AlphaFoldDB" id="A0A5D9C4B1"/>
<feature type="transmembrane region" description="Helical" evidence="5">
    <location>
        <begin position="60"/>
        <end position="81"/>
    </location>
</feature>
<dbReference type="Proteomes" id="UP000322077">
    <property type="component" value="Unassembled WGS sequence"/>
</dbReference>
<dbReference type="GO" id="GO:0016020">
    <property type="term" value="C:membrane"/>
    <property type="evidence" value="ECO:0007669"/>
    <property type="project" value="UniProtKB-SubCell"/>
</dbReference>
<feature type="transmembrane region" description="Helical" evidence="5">
    <location>
        <begin position="188"/>
        <end position="205"/>
    </location>
</feature>
<evidence type="ECO:0000313" key="7">
    <source>
        <dbReference type="EMBL" id="TZG25840.1"/>
    </source>
</evidence>
<feature type="transmembrane region" description="Helical" evidence="5">
    <location>
        <begin position="280"/>
        <end position="298"/>
    </location>
</feature>